<reference evidence="4 5" key="1">
    <citation type="submission" date="2021-06" db="EMBL/GenBank/DDBJ databases">
        <authorList>
            <person name="Criscuolo A."/>
        </authorList>
    </citation>
    <scope>NUCLEOTIDE SEQUENCE [LARGE SCALE GENOMIC DNA]</scope>
    <source>
        <strain evidence="5">CIP 111802</strain>
    </source>
</reference>
<dbReference type="Pfam" id="PF00583">
    <property type="entry name" value="Acetyltransf_1"/>
    <property type="match status" value="1"/>
</dbReference>
<evidence type="ECO:0000259" key="3">
    <source>
        <dbReference type="PROSITE" id="PS51186"/>
    </source>
</evidence>
<dbReference type="InterPro" id="IPR000182">
    <property type="entry name" value="GNAT_dom"/>
</dbReference>
<dbReference type="InterPro" id="IPR050832">
    <property type="entry name" value="Bact_Acetyltransf"/>
</dbReference>
<sequence length="145" mass="16393">MNVRKGQLSDAGQLCGLSEQLGYAAEEQQMHERLSRILKDADHAVYVMDDEEHGVVGWAHVHGRHLLESDPFAEIGGLVVDDRHQRMGIGKKLMRACEGWAREAGYGIVRVRSGAQRKEAHEFYKGIGYEHVKAQQVFNLNLNRE</sequence>
<gene>
    <name evidence="4" type="ORF">PAECIP111802_03308</name>
</gene>
<dbReference type="CDD" id="cd04301">
    <property type="entry name" value="NAT_SF"/>
    <property type="match status" value="1"/>
</dbReference>
<organism evidence="4 5">
    <name type="scientific">Paenibacillus allorhizosphaerae</name>
    <dbReference type="NCBI Taxonomy" id="2849866"/>
    <lineage>
        <taxon>Bacteria</taxon>
        <taxon>Bacillati</taxon>
        <taxon>Bacillota</taxon>
        <taxon>Bacilli</taxon>
        <taxon>Bacillales</taxon>
        <taxon>Paenibacillaceae</taxon>
        <taxon>Paenibacillus</taxon>
    </lineage>
</organism>
<name>A0ABN7TKU6_9BACL</name>
<dbReference type="PANTHER" id="PTHR43877">
    <property type="entry name" value="AMINOALKYLPHOSPHONATE N-ACETYLTRANSFERASE-RELATED-RELATED"/>
    <property type="match status" value="1"/>
</dbReference>
<dbReference type="EMBL" id="CAJVCE010000008">
    <property type="protein sequence ID" value="CAG7644549.1"/>
    <property type="molecule type" value="Genomic_DNA"/>
</dbReference>
<evidence type="ECO:0000256" key="2">
    <source>
        <dbReference type="ARBA" id="ARBA00023315"/>
    </source>
</evidence>
<comment type="caution">
    <text evidence="4">The sequence shown here is derived from an EMBL/GenBank/DDBJ whole genome shotgun (WGS) entry which is preliminary data.</text>
</comment>
<accession>A0ABN7TKU6</accession>
<keyword evidence="5" id="KW-1185">Reference proteome</keyword>
<dbReference type="PROSITE" id="PS51186">
    <property type="entry name" value="GNAT"/>
    <property type="match status" value="1"/>
</dbReference>
<dbReference type="Proteomes" id="UP000730618">
    <property type="component" value="Unassembled WGS sequence"/>
</dbReference>
<dbReference type="PANTHER" id="PTHR43877:SF2">
    <property type="entry name" value="AMINOALKYLPHOSPHONATE N-ACETYLTRANSFERASE-RELATED"/>
    <property type="match status" value="1"/>
</dbReference>
<proteinExistence type="predicted"/>
<feature type="domain" description="N-acetyltransferase" evidence="3">
    <location>
        <begin position="1"/>
        <end position="145"/>
    </location>
</feature>
<evidence type="ECO:0000313" key="5">
    <source>
        <dbReference type="Proteomes" id="UP000730618"/>
    </source>
</evidence>
<keyword evidence="1" id="KW-0808">Transferase</keyword>
<evidence type="ECO:0000256" key="1">
    <source>
        <dbReference type="ARBA" id="ARBA00022679"/>
    </source>
</evidence>
<dbReference type="RefSeq" id="WP_218099617.1">
    <property type="nucleotide sequence ID" value="NZ_CAJVCE010000008.1"/>
</dbReference>
<keyword evidence="2" id="KW-0012">Acyltransferase</keyword>
<evidence type="ECO:0000313" key="4">
    <source>
        <dbReference type="EMBL" id="CAG7644549.1"/>
    </source>
</evidence>
<protein>
    <recommendedName>
        <fullName evidence="3">N-acetyltransferase domain-containing protein</fullName>
    </recommendedName>
</protein>